<protein>
    <submittedName>
        <fullName evidence="4">Putative lipoprotein</fullName>
    </submittedName>
</protein>
<keyword evidence="2" id="KW-0472">Membrane</keyword>
<feature type="domain" description="Outer membrane protein assembly factor BamE" evidence="3">
    <location>
        <begin position="123"/>
        <end position="188"/>
    </location>
</feature>
<evidence type="ECO:0000259" key="3">
    <source>
        <dbReference type="Pfam" id="PF04355"/>
    </source>
</evidence>
<dbReference type="KEGG" id="cbw:RR42_m3266"/>
<proteinExistence type="predicted"/>
<evidence type="ECO:0000313" key="5">
    <source>
        <dbReference type="Proteomes" id="UP000031843"/>
    </source>
</evidence>
<gene>
    <name evidence="4" type="ORF">RR42_m3266</name>
</gene>
<dbReference type="EMBL" id="CP010536">
    <property type="protein sequence ID" value="AJG20634.1"/>
    <property type="molecule type" value="Genomic_DNA"/>
</dbReference>
<name>A0A0C4YFA3_9BURK</name>
<dbReference type="InterPro" id="IPR037873">
    <property type="entry name" value="BamE-like"/>
</dbReference>
<dbReference type="Gene3D" id="3.30.1450.10">
    <property type="match status" value="1"/>
</dbReference>
<accession>A0A0C4YFA3</accession>
<evidence type="ECO:0000256" key="2">
    <source>
        <dbReference type="ARBA" id="ARBA00023136"/>
    </source>
</evidence>
<evidence type="ECO:0000313" key="4">
    <source>
        <dbReference type="EMBL" id="AJG20634.1"/>
    </source>
</evidence>
<reference evidence="4 5" key="1">
    <citation type="journal article" date="2015" name="Genome Announc.">
        <title>Complete Genome Sequence of Cupriavidus basilensis 4G11, Isolated from the Oak Ridge Field Research Center Site.</title>
        <authorList>
            <person name="Ray J."/>
            <person name="Waters R.J."/>
            <person name="Skerker J.M."/>
            <person name="Kuehl J.V."/>
            <person name="Price M.N."/>
            <person name="Huang J."/>
            <person name="Chakraborty R."/>
            <person name="Arkin A.P."/>
            <person name="Deutschbauer A."/>
        </authorList>
    </citation>
    <scope>NUCLEOTIDE SEQUENCE [LARGE SCALE GENOMIC DNA]</scope>
    <source>
        <strain evidence="4">4G11</strain>
    </source>
</reference>
<sequence length="199" mass="22062">MICVPPTSATAASYRRLAAMGLISSVLALFGCDQQKVDEAMKKAGDTAHATWNSVKPDSQLFKGIVVGESSEDDVRKQAGRPEITWEEEDGGRRLEYPRGPEGATTWMVTIGADGKVRAIEQVLTAENFARVRAGMSRDDIRRLVGKPTKVEAFALKKEEVWGYRWWESAQEKAFFNVHFNADGKVTHTSRSDERLQGG</sequence>
<dbReference type="Proteomes" id="UP000031843">
    <property type="component" value="Chromosome main"/>
</dbReference>
<dbReference type="InterPro" id="IPR007450">
    <property type="entry name" value="BamE_dom"/>
</dbReference>
<dbReference type="Pfam" id="PF04355">
    <property type="entry name" value="BamE"/>
    <property type="match status" value="1"/>
</dbReference>
<evidence type="ECO:0000256" key="1">
    <source>
        <dbReference type="ARBA" id="ARBA00022729"/>
    </source>
</evidence>
<keyword evidence="1" id="KW-0732">Signal</keyword>
<dbReference type="GO" id="GO:0019867">
    <property type="term" value="C:outer membrane"/>
    <property type="evidence" value="ECO:0007669"/>
    <property type="project" value="InterPro"/>
</dbReference>
<dbReference type="AlphaFoldDB" id="A0A0C4YFA3"/>
<dbReference type="STRING" id="68895.RR42_m3266"/>
<keyword evidence="4" id="KW-0449">Lipoprotein</keyword>
<organism evidence="4 5">
    <name type="scientific">Cupriavidus basilensis</name>
    <dbReference type="NCBI Taxonomy" id="68895"/>
    <lineage>
        <taxon>Bacteria</taxon>
        <taxon>Pseudomonadati</taxon>
        <taxon>Pseudomonadota</taxon>
        <taxon>Betaproteobacteria</taxon>
        <taxon>Burkholderiales</taxon>
        <taxon>Burkholderiaceae</taxon>
        <taxon>Cupriavidus</taxon>
    </lineage>
</organism>
<keyword evidence="5" id="KW-1185">Reference proteome</keyword>